<dbReference type="OrthoDB" id="5555533at2759"/>
<feature type="non-terminal residue" evidence="9">
    <location>
        <position position="233"/>
    </location>
</feature>
<evidence type="ECO:0000256" key="8">
    <source>
        <dbReference type="SAM" id="MobiDB-lite"/>
    </source>
</evidence>
<dbReference type="GO" id="GO:0016592">
    <property type="term" value="C:mediator complex"/>
    <property type="evidence" value="ECO:0007669"/>
    <property type="project" value="InterPro"/>
</dbReference>
<dbReference type="Pfam" id="PF09748">
    <property type="entry name" value="Med10"/>
    <property type="match status" value="1"/>
</dbReference>
<protein>
    <recommendedName>
        <fullName evidence="6">Mediator of RNA polymerase II transcription subunit 10</fullName>
    </recommendedName>
    <alternativeName>
        <fullName evidence="6">Mediator complex subunit 10</fullName>
    </alternativeName>
</protein>
<gene>
    <name evidence="6" type="primary">MED10</name>
    <name evidence="9" type="ORF">AGERDE_LOCUS5956</name>
</gene>
<dbReference type="GO" id="GO:0045040">
    <property type="term" value="P:protein insertion into mitochondrial outer membrane"/>
    <property type="evidence" value="ECO:0007669"/>
    <property type="project" value="InterPro"/>
</dbReference>
<dbReference type="Pfam" id="PF19117">
    <property type="entry name" value="Mim2"/>
    <property type="match status" value="1"/>
</dbReference>
<dbReference type="InterPro" id="IPR019145">
    <property type="entry name" value="Mediator_Med10"/>
</dbReference>
<keyword evidence="6" id="KW-0010">Activator</keyword>
<dbReference type="AlphaFoldDB" id="A0A9N9FHC0"/>
<feature type="compositionally biased region" description="Polar residues" evidence="8">
    <location>
        <begin position="71"/>
        <end position="91"/>
    </location>
</feature>
<dbReference type="Proteomes" id="UP000789831">
    <property type="component" value="Unassembled WGS sequence"/>
</dbReference>
<name>A0A9N9FHC0_9GLOM</name>
<sequence length="233" mass="26604">EDQTEEDIDDFDRQIQTLMHDLQVAFFAIALPTLARWLGRRLSMWAWTSYVQWYYQPRVSDERDKKEKNSKPQVNGSTGHSRHSSIASNHASEPPEQDARDSLETKLQSMIALLWQAAVTVYDSQANSDILSNIFTRYVNELNDLENTNESINIQIPIEALECLEEGGNPQLLLTEYLEELMAQEQQMKAKTDAVKSFKSELELALLSSEVNDDEEYLYEPNGGTNSDTINGH</sequence>
<evidence type="ECO:0000256" key="6">
    <source>
        <dbReference type="RuleBase" id="RU364146"/>
    </source>
</evidence>
<evidence type="ECO:0000313" key="10">
    <source>
        <dbReference type="Proteomes" id="UP000789831"/>
    </source>
</evidence>
<proteinExistence type="inferred from homology"/>
<evidence type="ECO:0000313" key="9">
    <source>
        <dbReference type="EMBL" id="CAG8536208.1"/>
    </source>
</evidence>
<evidence type="ECO:0000256" key="5">
    <source>
        <dbReference type="ARBA" id="ARBA00023242"/>
    </source>
</evidence>
<comment type="caution">
    <text evidence="9">The sequence shown here is derived from an EMBL/GenBank/DDBJ whole genome shotgun (WGS) entry which is preliminary data.</text>
</comment>
<dbReference type="GO" id="GO:0006357">
    <property type="term" value="P:regulation of transcription by RNA polymerase II"/>
    <property type="evidence" value="ECO:0007669"/>
    <property type="project" value="InterPro"/>
</dbReference>
<evidence type="ECO:0000256" key="2">
    <source>
        <dbReference type="ARBA" id="ARBA00005389"/>
    </source>
</evidence>
<organism evidence="9 10">
    <name type="scientific">Ambispora gerdemannii</name>
    <dbReference type="NCBI Taxonomy" id="144530"/>
    <lineage>
        <taxon>Eukaryota</taxon>
        <taxon>Fungi</taxon>
        <taxon>Fungi incertae sedis</taxon>
        <taxon>Mucoromycota</taxon>
        <taxon>Glomeromycotina</taxon>
        <taxon>Glomeromycetes</taxon>
        <taxon>Archaeosporales</taxon>
        <taxon>Ambisporaceae</taxon>
        <taxon>Ambispora</taxon>
    </lineage>
</organism>
<keyword evidence="4 6" id="KW-0804">Transcription</keyword>
<comment type="subcellular location">
    <subcellularLocation>
        <location evidence="1 6">Nucleus</location>
    </subcellularLocation>
</comment>
<keyword evidence="3 6" id="KW-0805">Transcription regulation</keyword>
<feature type="region of interest" description="Disordered" evidence="8">
    <location>
        <begin position="61"/>
        <end position="102"/>
    </location>
</feature>
<feature type="compositionally biased region" description="Basic and acidic residues" evidence="8">
    <location>
        <begin position="61"/>
        <end position="70"/>
    </location>
</feature>
<feature type="coiled-coil region" evidence="7">
    <location>
        <begin position="135"/>
        <end position="194"/>
    </location>
</feature>
<comment type="similarity">
    <text evidence="2 6">Belongs to the Mediator complex subunit 10 family.</text>
</comment>
<comment type="subunit">
    <text evidence="6">Component of the Mediator complex.</text>
</comment>
<evidence type="ECO:0000256" key="4">
    <source>
        <dbReference type="ARBA" id="ARBA00023163"/>
    </source>
</evidence>
<dbReference type="GO" id="GO:0070096">
    <property type="term" value="P:mitochondrial outer membrane translocase complex assembly"/>
    <property type="evidence" value="ECO:0007669"/>
    <property type="project" value="InterPro"/>
</dbReference>
<accession>A0A9N9FHC0</accession>
<keyword evidence="5 6" id="KW-0539">Nucleus</keyword>
<dbReference type="GO" id="GO:0003712">
    <property type="term" value="F:transcription coregulator activity"/>
    <property type="evidence" value="ECO:0007669"/>
    <property type="project" value="InterPro"/>
</dbReference>
<evidence type="ECO:0000256" key="3">
    <source>
        <dbReference type="ARBA" id="ARBA00023015"/>
    </source>
</evidence>
<dbReference type="EMBL" id="CAJVPL010000868">
    <property type="protein sequence ID" value="CAG8536208.1"/>
    <property type="molecule type" value="Genomic_DNA"/>
</dbReference>
<comment type="function">
    <text evidence="6">Component of the Mediator complex, a coactivator involved in the regulated transcription of nearly all RNA polymerase II-dependent genes. Mediator functions as a bridge to convey information from gene-specific regulatory proteins to the basal RNA polymerase II transcription machinery. Mediator is recruited to promoters by direct interactions with regulatory proteins and serves as a scaffold for the assembly of a functional preinitiation complex with RNA polymerase II and the general transcription factors.</text>
</comment>
<dbReference type="InterPro" id="IPR037652">
    <property type="entry name" value="Mim2"/>
</dbReference>
<evidence type="ECO:0000256" key="1">
    <source>
        <dbReference type="ARBA" id="ARBA00004123"/>
    </source>
</evidence>
<dbReference type="GO" id="GO:0005739">
    <property type="term" value="C:mitochondrion"/>
    <property type="evidence" value="ECO:0007669"/>
    <property type="project" value="GOC"/>
</dbReference>
<keyword evidence="7" id="KW-0175">Coiled coil</keyword>
<reference evidence="9" key="1">
    <citation type="submission" date="2021-06" db="EMBL/GenBank/DDBJ databases">
        <authorList>
            <person name="Kallberg Y."/>
            <person name="Tangrot J."/>
            <person name="Rosling A."/>
        </authorList>
    </citation>
    <scope>NUCLEOTIDE SEQUENCE</scope>
    <source>
        <strain evidence="9">MT106</strain>
    </source>
</reference>
<keyword evidence="10" id="KW-1185">Reference proteome</keyword>
<evidence type="ECO:0000256" key="7">
    <source>
        <dbReference type="SAM" id="Coils"/>
    </source>
</evidence>